<dbReference type="Proteomes" id="UP001500213">
    <property type="component" value="Unassembled WGS sequence"/>
</dbReference>
<dbReference type="SUPFAM" id="SSF53335">
    <property type="entry name" value="S-adenosyl-L-methionine-dependent methyltransferases"/>
    <property type="match status" value="1"/>
</dbReference>
<dbReference type="Pfam" id="PF13489">
    <property type="entry name" value="Methyltransf_23"/>
    <property type="match status" value="1"/>
</dbReference>
<name>A0ABP8AT66_9MICO</name>
<proteinExistence type="predicted"/>
<protein>
    <recommendedName>
        <fullName evidence="4">Class I SAM-dependent methyltransferase</fullName>
    </recommendedName>
</protein>
<dbReference type="EMBL" id="BAABBX010000014">
    <property type="protein sequence ID" value="GAA4189961.1"/>
    <property type="molecule type" value="Genomic_DNA"/>
</dbReference>
<reference evidence="3" key="1">
    <citation type="journal article" date="2019" name="Int. J. Syst. Evol. Microbiol.">
        <title>The Global Catalogue of Microorganisms (GCM) 10K type strain sequencing project: providing services to taxonomists for standard genome sequencing and annotation.</title>
        <authorList>
            <consortium name="The Broad Institute Genomics Platform"/>
            <consortium name="The Broad Institute Genome Sequencing Center for Infectious Disease"/>
            <person name="Wu L."/>
            <person name="Ma J."/>
        </authorList>
    </citation>
    <scope>NUCLEOTIDE SEQUENCE [LARGE SCALE GENOMIC DNA]</scope>
    <source>
        <strain evidence="3">JCM 17593</strain>
    </source>
</reference>
<evidence type="ECO:0008006" key="4">
    <source>
        <dbReference type="Google" id="ProtNLM"/>
    </source>
</evidence>
<dbReference type="CDD" id="cd02440">
    <property type="entry name" value="AdoMet_MTases"/>
    <property type="match status" value="1"/>
</dbReference>
<evidence type="ECO:0000256" key="1">
    <source>
        <dbReference type="SAM" id="MobiDB-lite"/>
    </source>
</evidence>
<evidence type="ECO:0000313" key="3">
    <source>
        <dbReference type="Proteomes" id="UP001500213"/>
    </source>
</evidence>
<dbReference type="InterPro" id="IPR029063">
    <property type="entry name" value="SAM-dependent_MTases_sf"/>
</dbReference>
<keyword evidence="3" id="KW-1185">Reference proteome</keyword>
<dbReference type="RefSeq" id="WP_344776153.1">
    <property type="nucleotide sequence ID" value="NZ_BAABBX010000014.1"/>
</dbReference>
<organism evidence="2 3">
    <name type="scientific">Gryllotalpicola kribbensis</name>
    <dbReference type="NCBI Taxonomy" id="993084"/>
    <lineage>
        <taxon>Bacteria</taxon>
        <taxon>Bacillati</taxon>
        <taxon>Actinomycetota</taxon>
        <taxon>Actinomycetes</taxon>
        <taxon>Micrococcales</taxon>
        <taxon>Microbacteriaceae</taxon>
        <taxon>Gryllotalpicola</taxon>
    </lineage>
</organism>
<evidence type="ECO:0000313" key="2">
    <source>
        <dbReference type="EMBL" id="GAA4189961.1"/>
    </source>
</evidence>
<comment type="caution">
    <text evidence="2">The sequence shown here is derived from an EMBL/GenBank/DDBJ whole genome shotgun (WGS) entry which is preliminary data.</text>
</comment>
<dbReference type="PANTHER" id="PTHR43591">
    <property type="entry name" value="METHYLTRANSFERASE"/>
    <property type="match status" value="1"/>
</dbReference>
<accession>A0ABP8AT66</accession>
<sequence length="299" mass="31759">MAFAEWAGIAAPYDRSFGALCACTVPELLRELGSPGRLLDVGTGTGSVAIAAARAGWQVDAFDAEQSMIDFARSRPALVDSGQPNAAGRLGEAEWRPGPAGRRIEPAETIRFTTATLPELPYDDAAFDAAAANFAINHVDHPREGLAELRRVLKPGGRFAATVWPWGKAPSATAVLWREIQDETGAYPPPGNRLPAGSDFDRSEAGLSALFEECGFTGIRARRVEFEWAVDADALWSGVEAGIALIGYAYRAADAATRRRMRAAYDARTPAFTGSDGLLHFPQAAVLAVGARPAQASDS</sequence>
<dbReference type="Gene3D" id="3.40.50.150">
    <property type="entry name" value="Vaccinia Virus protein VP39"/>
    <property type="match status" value="1"/>
</dbReference>
<gene>
    <name evidence="2" type="ORF">GCM10022288_18590</name>
</gene>
<feature type="region of interest" description="Disordered" evidence="1">
    <location>
        <begin position="82"/>
        <end position="101"/>
    </location>
</feature>